<evidence type="ECO:0000256" key="1">
    <source>
        <dbReference type="SAM" id="Phobius"/>
    </source>
</evidence>
<gene>
    <name evidence="2" type="ORF">PIB30_014283</name>
</gene>
<accession>A0ABU6V553</accession>
<feature type="transmembrane region" description="Helical" evidence="1">
    <location>
        <begin position="148"/>
        <end position="172"/>
    </location>
</feature>
<protein>
    <submittedName>
        <fullName evidence="2">Uncharacterized protein</fullName>
    </submittedName>
</protein>
<dbReference type="EMBL" id="JASCZI010151074">
    <property type="protein sequence ID" value="MED6168765.1"/>
    <property type="molecule type" value="Genomic_DNA"/>
</dbReference>
<keyword evidence="1" id="KW-0472">Membrane</keyword>
<evidence type="ECO:0000313" key="2">
    <source>
        <dbReference type="EMBL" id="MED6168765.1"/>
    </source>
</evidence>
<evidence type="ECO:0000313" key="3">
    <source>
        <dbReference type="Proteomes" id="UP001341840"/>
    </source>
</evidence>
<proteinExistence type="predicted"/>
<name>A0ABU6V553_9FABA</name>
<keyword evidence="1" id="KW-0812">Transmembrane</keyword>
<reference evidence="2 3" key="1">
    <citation type="journal article" date="2023" name="Plants (Basel)">
        <title>Bridging the Gap: Combining Genomics and Transcriptomics Approaches to Understand Stylosanthes scabra, an Orphan Legume from the Brazilian Caatinga.</title>
        <authorList>
            <person name="Ferreira-Neto J.R.C."/>
            <person name="da Silva M.D."/>
            <person name="Binneck E."/>
            <person name="de Melo N.F."/>
            <person name="da Silva R.H."/>
            <person name="de Melo A.L.T.M."/>
            <person name="Pandolfi V."/>
            <person name="Bustamante F.O."/>
            <person name="Brasileiro-Vidal A.C."/>
            <person name="Benko-Iseppon A.M."/>
        </authorList>
    </citation>
    <scope>NUCLEOTIDE SEQUENCE [LARGE SCALE GENOMIC DNA]</scope>
    <source>
        <tissue evidence="2">Leaves</tissue>
    </source>
</reference>
<organism evidence="2 3">
    <name type="scientific">Stylosanthes scabra</name>
    <dbReference type="NCBI Taxonomy" id="79078"/>
    <lineage>
        <taxon>Eukaryota</taxon>
        <taxon>Viridiplantae</taxon>
        <taxon>Streptophyta</taxon>
        <taxon>Embryophyta</taxon>
        <taxon>Tracheophyta</taxon>
        <taxon>Spermatophyta</taxon>
        <taxon>Magnoliopsida</taxon>
        <taxon>eudicotyledons</taxon>
        <taxon>Gunneridae</taxon>
        <taxon>Pentapetalae</taxon>
        <taxon>rosids</taxon>
        <taxon>fabids</taxon>
        <taxon>Fabales</taxon>
        <taxon>Fabaceae</taxon>
        <taxon>Papilionoideae</taxon>
        <taxon>50 kb inversion clade</taxon>
        <taxon>dalbergioids sensu lato</taxon>
        <taxon>Dalbergieae</taxon>
        <taxon>Pterocarpus clade</taxon>
        <taxon>Stylosanthes</taxon>
    </lineage>
</organism>
<keyword evidence="3" id="KW-1185">Reference proteome</keyword>
<sequence>MLSHITNGITSAVTDTVTAVTDTVTAPINSSSTTNKNIITDTLTGTTSTITDDVSGTLSSLDPTLLLSMTNLLSLAASLLQHLQNILQNPVNFIELSIITPLLRLLRPLIILAISVLLFFIGVAIMLAIIFSPLIIVSSLVWVPTAMVLLFVTAGLLITSVTIVITLAIFLWRPVSLSACRLSALLTSNHTQTLNIFFTPLSPQPHPSLSAAVVTTNVAGERREAQPEEAVFNPSYPSFCPKSFLVHTSFLSSESHLVPRVVSPAFIKRFIKQCSCLLLQRLVQHQPTRYLTSEELSIGKIKFKKPLIWGVTRLLAESGGTIMLRLMFVMHIKY</sequence>
<dbReference type="Proteomes" id="UP001341840">
    <property type="component" value="Unassembled WGS sequence"/>
</dbReference>
<feature type="transmembrane region" description="Helical" evidence="1">
    <location>
        <begin position="109"/>
        <end position="142"/>
    </location>
</feature>
<comment type="caution">
    <text evidence="2">The sequence shown here is derived from an EMBL/GenBank/DDBJ whole genome shotgun (WGS) entry which is preliminary data.</text>
</comment>
<keyword evidence="1" id="KW-1133">Transmembrane helix</keyword>